<dbReference type="AlphaFoldDB" id="A0A3M7SC71"/>
<organism evidence="1 2">
    <name type="scientific">Brachionus plicatilis</name>
    <name type="common">Marine rotifer</name>
    <name type="synonym">Brachionus muelleri</name>
    <dbReference type="NCBI Taxonomy" id="10195"/>
    <lineage>
        <taxon>Eukaryota</taxon>
        <taxon>Metazoa</taxon>
        <taxon>Spiralia</taxon>
        <taxon>Gnathifera</taxon>
        <taxon>Rotifera</taxon>
        <taxon>Eurotatoria</taxon>
        <taxon>Monogononta</taxon>
        <taxon>Pseudotrocha</taxon>
        <taxon>Ploima</taxon>
        <taxon>Brachionidae</taxon>
        <taxon>Brachionus</taxon>
    </lineage>
</organism>
<keyword evidence="2" id="KW-1185">Reference proteome</keyword>
<dbReference type="EMBL" id="REGN01001638">
    <property type="protein sequence ID" value="RNA33433.1"/>
    <property type="molecule type" value="Genomic_DNA"/>
</dbReference>
<protein>
    <submittedName>
        <fullName evidence="1">Uncharacterized protein</fullName>
    </submittedName>
</protein>
<reference evidence="1 2" key="1">
    <citation type="journal article" date="2018" name="Sci. Rep.">
        <title>Genomic signatures of local adaptation to the degree of environmental predictability in rotifers.</title>
        <authorList>
            <person name="Franch-Gras L."/>
            <person name="Hahn C."/>
            <person name="Garcia-Roger E.M."/>
            <person name="Carmona M.J."/>
            <person name="Serra M."/>
            <person name="Gomez A."/>
        </authorList>
    </citation>
    <scope>NUCLEOTIDE SEQUENCE [LARGE SCALE GENOMIC DNA]</scope>
    <source>
        <strain evidence="1">HYR1</strain>
    </source>
</reference>
<evidence type="ECO:0000313" key="2">
    <source>
        <dbReference type="Proteomes" id="UP000276133"/>
    </source>
</evidence>
<dbReference type="Proteomes" id="UP000276133">
    <property type="component" value="Unassembled WGS sequence"/>
</dbReference>
<sequence>MLTARKNRLDFFISKNNYIELKKLFWFHLLEIIEIRSFNRLKKSFFLQKFSCTSMTMGSYSQAVSWDRKTNKILKLSKNSLIIVSVINMKIISQKLALKKIIRE</sequence>
<proteinExistence type="predicted"/>
<name>A0A3M7SC71_BRAPC</name>
<gene>
    <name evidence="1" type="ORF">BpHYR1_049409</name>
</gene>
<comment type="caution">
    <text evidence="1">The sequence shown here is derived from an EMBL/GenBank/DDBJ whole genome shotgun (WGS) entry which is preliminary data.</text>
</comment>
<accession>A0A3M7SC71</accession>
<evidence type="ECO:0000313" key="1">
    <source>
        <dbReference type="EMBL" id="RNA33433.1"/>
    </source>
</evidence>